<protein>
    <recommendedName>
        <fullName evidence="3">cutinase</fullName>
        <ecNumber evidence="3">3.1.1.74</ecNumber>
    </recommendedName>
</protein>
<evidence type="ECO:0000313" key="14">
    <source>
        <dbReference type="EMBL" id="EHA27699.1"/>
    </source>
</evidence>
<evidence type="ECO:0000256" key="8">
    <source>
        <dbReference type="ARBA" id="ARBA00023157"/>
    </source>
</evidence>
<dbReference type="PANTHER" id="PTHR48250">
    <property type="entry name" value="CUTINASE 2-RELATED"/>
    <property type="match status" value="1"/>
</dbReference>
<accession>G3XP44</accession>
<comment type="subcellular location">
    <subcellularLocation>
        <location evidence="1">Secreted</location>
    </subcellularLocation>
</comment>
<feature type="disulfide bond" evidence="11">
    <location>
        <begin position="48"/>
        <end position="127"/>
    </location>
</feature>
<feature type="disulfide bond" evidence="11">
    <location>
        <begin position="194"/>
        <end position="201"/>
    </location>
</feature>
<keyword evidence="8 11" id="KW-1015">Disulfide bond</keyword>
<keyword evidence="5" id="KW-0964">Secreted</keyword>
<dbReference type="InterPro" id="IPR000675">
    <property type="entry name" value="Cutinase/axe"/>
</dbReference>
<dbReference type="PANTHER" id="PTHR48250:SF3">
    <property type="entry name" value="CUTINASE 1-RELATED"/>
    <property type="match status" value="1"/>
</dbReference>
<dbReference type="SUPFAM" id="SSF53474">
    <property type="entry name" value="alpha/beta-Hydrolases"/>
    <property type="match status" value="1"/>
</dbReference>
<dbReference type="Proteomes" id="UP000009038">
    <property type="component" value="Unassembled WGS sequence"/>
</dbReference>
<comment type="caution">
    <text evidence="14">The sequence shown here is derived from an EMBL/GenBank/DDBJ whole genome shotgun (WGS) entry which is preliminary data.</text>
</comment>
<dbReference type="PRINTS" id="PR00129">
    <property type="entry name" value="CUTINASE"/>
</dbReference>
<evidence type="ECO:0000313" key="15">
    <source>
        <dbReference type="Proteomes" id="UP000009038"/>
    </source>
</evidence>
<feature type="chain" id="PRO_5003460310" description="cutinase" evidence="13">
    <location>
        <begin position="20"/>
        <end position="267"/>
    </location>
</feature>
<keyword evidence="7" id="KW-0378">Hydrolase</keyword>
<keyword evidence="6 13" id="KW-0732">Signal</keyword>
<dbReference type="EC" id="3.1.1.74" evidence="3"/>
<dbReference type="AlphaFoldDB" id="G3XP44"/>
<evidence type="ECO:0000256" key="4">
    <source>
        <dbReference type="ARBA" id="ARBA00022487"/>
    </source>
</evidence>
<dbReference type="OrthoDB" id="3225429at2759"/>
<dbReference type="GO" id="GO:0050525">
    <property type="term" value="F:cutinase activity"/>
    <property type="evidence" value="ECO:0007669"/>
    <property type="project" value="UniProtKB-EC"/>
</dbReference>
<dbReference type="GO" id="GO:0005576">
    <property type="term" value="C:extracellular region"/>
    <property type="evidence" value="ECO:0007669"/>
    <property type="project" value="UniProtKB-SubCell"/>
</dbReference>
<comment type="similarity">
    <text evidence="2">Belongs to the cutinase family.</text>
</comment>
<feature type="active site" evidence="10">
    <location>
        <position position="198"/>
    </location>
</feature>
<evidence type="ECO:0000256" key="5">
    <source>
        <dbReference type="ARBA" id="ARBA00022525"/>
    </source>
</evidence>
<evidence type="ECO:0000256" key="13">
    <source>
        <dbReference type="SAM" id="SignalP"/>
    </source>
</evidence>
<comment type="catalytic activity">
    <reaction evidence="9">
        <text>cutin + H2O = cutin monomers.</text>
        <dbReference type="EC" id="3.1.1.74"/>
    </reaction>
</comment>
<dbReference type="GO" id="GO:0016052">
    <property type="term" value="P:carbohydrate catabolic process"/>
    <property type="evidence" value="ECO:0007669"/>
    <property type="project" value="TreeGrafter"/>
</dbReference>
<evidence type="ECO:0000256" key="12">
    <source>
        <dbReference type="SAM" id="MobiDB-lite"/>
    </source>
</evidence>
<feature type="signal peptide" evidence="13">
    <location>
        <begin position="1"/>
        <end position="19"/>
    </location>
</feature>
<name>G3XP44_ASPNA</name>
<dbReference type="EMBL" id="ACJE01000002">
    <property type="protein sequence ID" value="EHA27699.1"/>
    <property type="molecule type" value="Genomic_DNA"/>
</dbReference>
<gene>
    <name evidence="14" type="ORF">ASPNIDRAFT_41640</name>
</gene>
<dbReference type="SMART" id="SM01110">
    <property type="entry name" value="Cutinase"/>
    <property type="match status" value="1"/>
</dbReference>
<dbReference type="HOGENOM" id="CLU_040058_2_0_1"/>
<keyword evidence="4" id="KW-0719">Serine esterase</keyword>
<evidence type="ECO:0000256" key="10">
    <source>
        <dbReference type="PIRSR" id="PIRSR611150-1"/>
    </source>
</evidence>
<dbReference type="ESTHER" id="aspnc-cuti1">
    <property type="family name" value="Cutinase"/>
</dbReference>
<feature type="active site" description="Proton donor/acceptor" evidence="10">
    <location>
        <position position="211"/>
    </location>
</feature>
<dbReference type="FunFam" id="3.40.50.1820:FF:000235">
    <property type="entry name" value="Cutinase 1"/>
    <property type="match status" value="1"/>
</dbReference>
<dbReference type="STRING" id="380704.G3XP44"/>
<dbReference type="Gene3D" id="3.40.50.1820">
    <property type="entry name" value="alpha/beta hydrolase"/>
    <property type="match status" value="1"/>
</dbReference>
<evidence type="ECO:0000256" key="7">
    <source>
        <dbReference type="ARBA" id="ARBA00022801"/>
    </source>
</evidence>
<evidence type="ECO:0000256" key="1">
    <source>
        <dbReference type="ARBA" id="ARBA00004613"/>
    </source>
</evidence>
<dbReference type="InterPro" id="IPR029058">
    <property type="entry name" value="AB_hydrolase_fold"/>
</dbReference>
<dbReference type="InterPro" id="IPR011150">
    <property type="entry name" value="Cutinase_monf"/>
</dbReference>
<feature type="active site" description="Nucleophile" evidence="10">
    <location>
        <position position="143"/>
    </location>
</feature>
<proteinExistence type="inferred from homology"/>
<feature type="region of interest" description="Disordered" evidence="12">
    <location>
        <begin position="233"/>
        <end position="267"/>
    </location>
</feature>
<dbReference type="Pfam" id="PF01083">
    <property type="entry name" value="Cutinase"/>
    <property type="match status" value="1"/>
</dbReference>
<evidence type="ECO:0000256" key="11">
    <source>
        <dbReference type="PIRSR" id="PIRSR611150-2"/>
    </source>
</evidence>
<evidence type="ECO:0000256" key="6">
    <source>
        <dbReference type="ARBA" id="ARBA00022729"/>
    </source>
</evidence>
<organism evidence="14 15">
    <name type="scientific">Aspergillus niger (strain ATCC 1015 / CBS 113.46 / FGSC A1144 / LSHB Ac4 / NCTC 3858a / NRRL 328 / USDA 3528.7)</name>
    <dbReference type="NCBI Taxonomy" id="380704"/>
    <lineage>
        <taxon>Eukaryota</taxon>
        <taxon>Fungi</taxon>
        <taxon>Dikarya</taxon>
        <taxon>Ascomycota</taxon>
        <taxon>Pezizomycotina</taxon>
        <taxon>Eurotiomycetes</taxon>
        <taxon>Eurotiomycetidae</taxon>
        <taxon>Eurotiales</taxon>
        <taxon>Aspergillaceae</taxon>
        <taxon>Aspergillus</taxon>
        <taxon>Aspergillus subgen. Circumdati</taxon>
    </lineage>
</organism>
<evidence type="ECO:0000256" key="2">
    <source>
        <dbReference type="ARBA" id="ARBA00007534"/>
    </source>
</evidence>
<evidence type="ECO:0000256" key="9">
    <source>
        <dbReference type="ARBA" id="ARBA00034045"/>
    </source>
</evidence>
<sequence length="267" mass="27304">MAPLKSLLLGASLATLALSTPLATDAENLYARQFGTGSTANELEQGSCKDVTLIFARGSTELGNMGTVIGPPLCDNLKSKLGSDKVACQGVGGQYSAGLVQNALPQNTDPGSISAAKQMFEEANSKCPNTKIVAGGYRCWGNSQGSAVIDNAVQELSTTVKDQVKGVVLFGFTRNVQDHGQIPNYPKDDVKVYCAVGDLVCDDTLVVTAMHLTYGMDAGDAASFLAEKVQSSSSSTTSSSSDAASSSSAAGTSSSGLSGLSSFFGGL</sequence>
<evidence type="ECO:0000256" key="3">
    <source>
        <dbReference type="ARBA" id="ARBA00013095"/>
    </source>
</evidence>
<reference evidence="14 15" key="1">
    <citation type="journal article" date="2011" name="Genome Res.">
        <title>Comparative genomics of citric-acid-producing Aspergillus niger ATCC 1015 versus enzyme-producing CBS 513.88.</title>
        <authorList>
            <person name="Andersen M.R."/>
            <person name="Salazar M.P."/>
            <person name="Schaap P.J."/>
            <person name="van de Vondervoort P.J."/>
            <person name="Culley D."/>
            <person name="Thykaer J."/>
            <person name="Frisvad J.C."/>
            <person name="Nielsen K.F."/>
            <person name="Albang R."/>
            <person name="Albermann K."/>
            <person name="Berka R.M."/>
            <person name="Braus G.H."/>
            <person name="Braus-Stromeyer S.A."/>
            <person name="Corrochano L.M."/>
            <person name="Dai Z."/>
            <person name="van Dijck P.W."/>
            <person name="Hofmann G."/>
            <person name="Lasure L.L."/>
            <person name="Magnuson J.K."/>
            <person name="Menke H."/>
            <person name="Meijer M."/>
            <person name="Meijer S.L."/>
            <person name="Nielsen J.B."/>
            <person name="Nielsen M.L."/>
            <person name="van Ooyen A.J."/>
            <person name="Pel H.J."/>
            <person name="Poulsen L."/>
            <person name="Samson R.A."/>
            <person name="Stam H."/>
            <person name="Tsang A."/>
            <person name="van den Brink J.M."/>
            <person name="Atkins A."/>
            <person name="Aerts A."/>
            <person name="Shapiro H."/>
            <person name="Pangilinan J."/>
            <person name="Salamov A."/>
            <person name="Lou Y."/>
            <person name="Lindquist E."/>
            <person name="Lucas S."/>
            <person name="Grimwood J."/>
            <person name="Grigoriev I.V."/>
            <person name="Kubicek C.P."/>
            <person name="Martinez D."/>
            <person name="van Peij N.N."/>
            <person name="Roubos J.A."/>
            <person name="Nielsen J."/>
            <person name="Baker S.E."/>
        </authorList>
    </citation>
    <scope>NUCLEOTIDE SEQUENCE [LARGE SCALE GENOMIC DNA]</scope>
    <source>
        <strain evidence="15">ATCC 1015 / CBS 113.46 / FGSC A1144 / LSHB Ac4 / NCTC 3858a / NRRL 328 / USDA 3528.7</strain>
    </source>
</reference>